<feature type="transmembrane region" description="Helical" evidence="1">
    <location>
        <begin position="34"/>
        <end position="56"/>
    </location>
</feature>
<dbReference type="EMBL" id="CP007128">
    <property type="protein sequence ID" value="AHG90421.1"/>
    <property type="molecule type" value="Genomic_DNA"/>
</dbReference>
<gene>
    <name evidence="2" type="ORF">J421_2884</name>
</gene>
<dbReference type="RefSeq" id="WP_025411890.1">
    <property type="nucleotide sequence ID" value="NZ_CP007128.1"/>
</dbReference>
<sequence>MSFGGTRVAVVPRRGRRRRRRARAHGSTRLAPTALAPTALAALGFIGGIAVGAALWSRLLDVNRRGLFSHHPVRRFAAISYLGARPSVDTVRLLRDYIAWEPHPLLRRRARRVLRAVEELLERHGP</sequence>
<evidence type="ECO:0000313" key="3">
    <source>
        <dbReference type="Proteomes" id="UP000019151"/>
    </source>
</evidence>
<keyword evidence="1" id="KW-0812">Transmembrane</keyword>
<dbReference type="HOGENOM" id="CLU_1978323_0_0_0"/>
<reference evidence="2 3" key="1">
    <citation type="journal article" date="2014" name="Genome Announc.">
        <title>Genome Sequence and Methylome of Soil Bacterium Gemmatirosa kalamazoonensis KBS708T, a Member of the Rarely Cultivated Gemmatimonadetes Phylum.</title>
        <authorList>
            <person name="Debruyn J.M."/>
            <person name="Radosevich M."/>
            <person name="Wommack K.E."/>
            <person name="Polson S.W."/>
            <person name="Hauser L.J."/>
            <person name="Fawaz M.N."/>
            <person name="Korlach J."/>
            <person name="Tsai Y.C."/>
        </authorList>
    </citation>
    <scope>NUCLEOTIDE SEQUENCE [LARGE SCALE GENOMIC DNA]</scope>
    <source>
        <strain evidence="2 3">KBS708</strain>
    </source>
</reference>
<dbReference type="eggNOG" id="ENOG502ZNRG">
    <property type="taxonomic scope" value="Bacteria"/>
</dbReference>
<protein>
    <submittedName>
        <fullName evidence="2">Uncharacterized protein</fullName>
    </submittedName>
</protein>
<evidence type="ECO:0000256" key="1">
    <source>
        <dbReference type="SAM" id="Phobius"/>
    </source>
</evidence>
<dbReference type="AlphaFoldDB" id="W0RI13"/>
<dbReference type="InParanoid" id="W0RI13"/>
<evidence type="ECO:0000313" key="2">
    <source>
        <dbReference type="EMBL" id="AHG90421.1"/>
    </source>
</evidence>
<dbReference type="STRING" id="861299.J421_2884"/>
<keyword evidence="3" id="KW-1185">Reference proteome</keyword>
<keyword evidence="1" id="KW-0472">Membrane</keyword>
<dbReference type="OrthoDB" id="10003845at2"/>
<dbReference type="Proteomes" id="UP000019151">
    <property type="component" value="Chromosome"/>
</dbReference>
<organism evidence="2 3">
    <name type="scientific">Gemmatirosa kalamazoonensis</name>
    <dbReference type="NCBI Taxonomy" id="861299"/>
    <lineage>
        <taxon>Bacteria</taxon>
        <taxon>Pseudomonadati</taxon>
        <taxon>Gemmatimonadota</taxon>
        <taxon>Gemmatimonadia</taxon>
        <taxon>Gemmatimonadales</taxon>
        <taxon>Gemmatimonadaceae</taxon>
        <taxon>Gemmatirosa</taxon>
    </lineage>
</organism>
<keyword evidence="1" id="KW-1133">Transmembrane helix</keyword>
<name>W0RI13_9BACT</name>
<accession>W0RI13</accession>
<dbReference type="KEGG" id="gba:J421_2884"/>
<proteinExistence type="predicted"/>